<sequence>MRIGGWLLGRGSEHSGLLLGSDAAGKTTLLYRLKLGETVQTIPTIGMNVESIEYPDGSLTLWDVGGKTRPPKCTSDV</sequence>
<evidence type="ECO:0000313" key="6">
    <source>
        <dbReference type="Proteomes" id="UP000722485"/>
    </source>
</evidence>
<gene>
    <name evidence="5" type="ORF">G7Z17_g6185</name>
</gene>
<accession>A0A9P5HAE2</accession>
<dbReference type="GO" id="GO:0046872">
    <property type="term" value="F:metal ion binding"/>
    <property type="evidence" value="ECO:0007669"/>
    <property type="project" value="UniProtKB-KW"/>
</dbReference>
<dbReference type="Proteomes" id="UP000722485">
    <property type="component" value="Unassembled WGS sequence"/>
</dbReference>
<evidence type="ECO:0000256" key="2">
    <source>
        <dbReference type="ARBA" id="ARBA00023134"/>
    </source>
</evidence>
<proteinExistence type="predicted"/>
<reference evidence="5" key="1">
    <citation type="submission" date="2020-03" db="EMBL/GenBank/DDBJ databases">
        <title>Draft Genome Sequence of Cylindrodendrum hubeiense.</title>
        <authorList>
            <person name="Buettner E."/>
            <person name="Kellner H."/>
        </authorList>
    </citation>
    <scope>NUCLEOTIDE SEQUENCE</scope>
    <source>
        <strain evidence="5">IHI 201604</strain>
    </source>
</reference>
<feature type="binding site" evidence="3">
    <location>
        <position position="66"/>
    </location>
    <ligand>
        <name>GTP</name>
        <dbReference type="ChEBI" id="CHEBI:37565"/>
    </ligand>
</feature>
<dbReference type="EMBL" id="JAANBB010000115">
    <property type="protein sequence ID" value="KAF7549728.1"/>
    <property type="molecule type" value="Genomic_DNA"/>
</dbReference>
<feature type="binding site" evidence="3">
    <location>
        <begin position="20"/>
        <end position="27"/>
    </location>
    <ligand>
        <name>GTP</name>
        <dbReference type="ChEBI" id="CHEBI:37565"/>
    </ligand>
</feature>
<evidence type="ECO:0000256" key="3">
    <source>
        <dbReference type="PIRSR" id="PIRSR606689-1"/>
    </source>
</evidence>
<dbReference type="OrthoDB" id="2011769at2759"/>
<evidence type="ECO:0000256" key="1">
    <source>
        <dbReference type="ARBA" id="ARBA00022741"/>
    </source>
</evidence>
<dbReference type="InterPro" id="IPR006689">
    <property type="entry name" value="Small_GTPase_ARF/SAR"/>
</dbReference>
<dbReference type="AlphaFoldDB" id="A0A9P5HAE2"/>
<feature type="binding site" evidence="4">
    <location>
        <position position="44"/>
    </location>
    <ligand>
        <name>Mg(2+)</name>
        <dbReference type="ChEBI" id="CHEBI:18420"/>
    </ligand>
</feature>
<organism evidence="5 6">
    <name type="scientific">Cylindrodendrum hubeiense</name>
    <dbReference type="NCBI Taxonomy" id="595255"/>
    <lineage>
        <taxon>Eukaryota</taxon>
        <taxon>Fungi</taxon>
        <taxon>Dikarya</taxon>
        <taxon>Ascomycota</taxon>
        <taxon>Pezizomycotina</taxon>
        <taxon>Sordariomycetes</taxon>
        <taxon>Hypocreomycetidae</taxon>
        <taxon>Hypocreales</taxon>
        <taxon>Nectriaceae</taxon>
        <taxon>Cylindrodendrum</taxon>
    </lineage>
</organism>
<dbReference type="InterPro" id="IPR027417">
    <property type="entry name" value="P-loop_NTPase"/>
</dbReference>
<evidence type="ECO:0000256" key="4">
    <source>
        <dbReference type="PIRSR" id="PIRSR606689-2"/>
    </source>
</evidence>
<dbReference type="Gene3D" id="3.40.50.300">
    <property type="entry name" value="P-loop containing nucleotide triphosphate hydrolases"/>
    <property type="match status" value="1"/>
</dbReference>
<dbReference type="InterPro" id="IPR024156">
    <property type="entry name" value="Small_GTPase_ARF"/>
</dbReference>
<name>A0A9P5HAE2_9HYPO</name>
<evidence type="ECO:0000313" key="5">
    <source>
        <dbReference type="EMBL" id="KAF7549728.1"/>
    </source>
</evidence>
<evidence type="ECO:0008006" key="7">
    <source>
        <dbReference type="Google" id="ProtNLM"/>
    </source>
</evidence>
<dbReference type="PANTHER" id="PTHR11711">
    <property type="entry name" value="ADP RIBOSYLATION FACTOR-RELATED"/>
    <property type="match status" value="1"/>
</dbReference>
<keyword evidence="6" id="KW-1185">Reference proteome</keyword>
<dbReference type="Pfam" id="PF00025">
    <property type="entry name" value="Arf"/>
    <property type="match status" value="1"/>
</dbReference>
<feature type="binding site" evidence="4">
    <location>
        <position position="27"/>
    </location>
    <ligand>
        <name>Mg(2+)</name>
        <dbReference type="ChEBI" id="CHEBI:18420"/>
    </ligand>
</feature>
<keyword evidence="4" id="KW-0460">Magnesium</keyword>
<keyword evidence="4" id="KW-0479">Metal-binding</keyword>
<dbReference type="GO" id="GO:0003924">
    <property type="term" value="F:GTPase activity"/>
    <property type="evidence" value="ECO:0007669"/>
    <property type="project" value="InterPro"/>
</dbReference>
<comment type="caution">
    <text evidence="5">The sequence shown here is derived from an EMBL/GenBank/DDBJ whole genome shotgun (WGS) entry which is preliminary data.</text>
</comment>
<dbReference type="SUPFAM" id="SSF52540">
    <property type="entry name" value="P-loop containing nucleoside triphosphate hydrolases"/>
    <property type="match status" value="1"/>
</dbReference>
<dbReference type="GO" id="GO:0005525">
    <property type="term" value="F:GTP binding"/>
    <property type="evidence" value="ECO:0007669"/>
    <property type="project" value="UniProtKB-KW"/>
</dbReference>
<keyword evidence="1 3" id="KW-0547">Nucleotide-binding</keyword>
<protein>
    <recommendedName>
        <fullName evidence="7">ADP-ribosylation factor</fullName>
    </recommendedName>
</protein>
<keyword evidence="2 3" id="KW-0342">GTP-binding</keyword>